<keyword evidence="2" id="KW-1185">Reference proteome</keyword>
<reference evidence="2" key="1">
    <citation type="journal article" date="2023" name="Front. Plant Sci.">
        <title>Chromosomal-level genome assembly of Melastoma candidum provides insights into trichome evolution.</title>
        <authorList>
            <person name="Zhong Y."/>
            <person name="Wu W."/>
            <person name="Sun C."/>
            <person name="Zou P."/>
            <person name="Liu Y."/>
            <person name="Dai S."/>
            <person name="Zhou R."/>
        </authorList>
    </citation>
    <scope>NUCLEOTIDE SEQUENCE [LARGE SCALE GENOMIC DNA]</scope>
</reference>
<gene>
    <name evidence="1" type="ORF">MLD38_038283</name>
</gene>
<dbReference type="Proteomes" id="UP001057402">
    <property type="component" value="Chromosome 12"/>
</dbReference>
<name>A0ACB9KYE0_9MYRT</name>
<sequence>MDTLHLRKARIVIRRAALDEKEEDLILVQQQEEDEGPDTGETSLPISQEVMESVKVLKNASKTGKVKAEDVLLALSTIEKTKVDPSQFLETLGGSQSPGRTWMLIFTAKVKLDRGRYFPITAIQRFDAAVREEENGVFLGPLGYLTFEGRFSWKKRILAFVFKRIRIKVGLFNQLEIGLGQQGDREPNTKDHFFIWFYIDEEIVVTRGRSGGTAFWCRVYRLSSLVLDDADAGVY</sequence>
<dbReference type="EMBL" id="CM042891">
    <property type="protein sequence ID" value="KAI4302554.1"/>
    <property type="molecule type" value="Genomic_DNA"/>
</dbReference>
<proteinExistence type="predicted"/>
<evidence type="ECO:0000313" key="2">
    <source>
        <dbReference type="Proteomes" id="UP001057402"/>
    </source>
</evidence>
<comment type="caution">
    <text evidence="1">The sequence shown here is derived from an EMBL/GenBank/DDBJ whole genome shotgun (WGS) entry which is preliminary data.</text>
</comment>
<organism evidence="1 2">
    <name type="scientific">Melastoma candidum</name>
    <dbReference type="NCBI Taxonomy" id="119954"/>
    <lineage>
        <taxon>Eukaryota</taxon>
        <taxon>Viridiplantae</taxon>
        <taxon>Streptophyta</taxon>
        <taxon>Embryophyta</taxon>
        <taxon>Tracheophyta</taxon>
        <taxon>Spermatophyta</taxon>
        <taxon>Magnoliopsida</taxon>
        <taxon>eudicotyledons</taxon>
        <taxon>Gunneridae</taxon>
        <taxon>Pentapetalae</taxon>
        <taxon>rosids</taxon>
        <taxon>malvids</taxon>
        <taxon>Myrtales</taxon>
        <taxon>Melastomataceae</taxon>
        <taxon>Melastomatoideae</taxon>
        <taxon>Melastomateae</taxon>
        <taxon>Melastoma</taxon>
    </lineage>
</organism>
<protein>
    <submittedName>
        <fullName evidence="1">Uncharacterized protein</fullName>
    </submittedName>
</protein>
<accession>A0ACB9KYE0</accession>
<evidence type="ECO:0000313" key="1">
    <source>
        <dbReference type="EMBL" id="KAI4302554.1"/>
    </source>
</evidence>